<keyword evidence="10 12" id="KW-0472">Membrane</keyword>
<keyword evidence="7 12" id="KW-0812">Transmembrane</keyword>
<organism evidence="14">
    <name type="scientific">Aureimonas frigidaquae</name>
    <dbReference type="NCBI Taxonomy" id="424757"/>
    <lineage>
        <taxon>Bacteria</taxon>
        <taxon>Pseudomonadati</taxon>
        <taxon>Pseudomonadota</taxon>
        <taxon>Alphaproteobacteria</taxon>
        <taxon>Hyphomicrobiales</taxon>
        <taxon>Aurantimonadaceae</taxon>
        <taxon>Aureimonas</taxon>
    </lineage>
</organism>
<evidence type="ECO:0000256" key="12">
    <source>
        <dbReference type="SAM" id="Phobius"/>
    </source>
</evidence>
<keyword evidence="4" id="KW-1003">Cell membrane</keyword>
<name>A0A0P0Z0X3_9HYPH</name>
<feature type="transmembrane region" description="Helical" evidence="12">
    <location>
        <begin position="6"/>
        <end position="28"/>
    </location>
</feature>
<dbReference type="PANTHER" id="PTHR21248">
    <property type="entry name" value="CARDIOLIPIN SYNTHASE"/>
    <property type="match status" value="1"/>
</dbReference>
<evidence type="ECO:0000259" key="13">
    <source>
        <dbReference type="PROSITE" id="PS50035"/>
    </source>
</evidence>
<evidence type="ECO:0000256" key="8">
    <source>
        <dbReference type="ARBA" id="ARBA00022737"/>
    </source>
</evidence>
<comment type="subcellular location">
    <subcellularLocation>
        <location evidence="2">Cell membrane</location>
    </subcellularLocation>
    <subcellularLocation>
        <location evidence="3">Secreted</location>
    </subcellularLocation>
</comment>
<dbReference type="GO" id="GO:0005576">
    <property type="term" value="C:extracellular region"/>
    <property type="evidence" value="ECO:0007669"/>
    <property type="project" value="UniProtKB-SubCell"/>
</dbReference>
<evidence type="ECO:0000256" key="9">
    <source>
        <dbReference type="ARBA" id="ARBA00022989"/>
    </source>
</evidence>
<reference evidence="14" key="1">
    <citation type="journal article" date="2015" name="Proc. Natl. Acad. Sci. U.S.A.">
        <title>Bacterial clade with the ribosomal RNA operon on a small plasmid rather than the chromosome.</title>
        <authorList>
            <person name="Anda M."/>
            <person name="Ohtsubo Y."/>
            <person name="Okubo T."/>
            <person name="Sugawara M."/>
            <person name="Nagata Y."/>
            <person name="Tsuda M."/>
            <person name="Minamisawa K."/>
            <person name="Mitsui H."/>
        </authorList>
    </citation>
    <scope>NUCLEOTIDE SEQUENCE</scope>
    <source>
        <strain evidence="14">JCM 14755</strain>
    </source>
</reference>
<dbReference type="InterPro" id="IPR022924">
    <property type="entry name" value="Cardiolipin_synthase"/>
</dbReference>
<dbReference type="AlphaFoldDB" id="A0A0P0Z0X3"/>
<protein>
    <recommendedName>
        <fullName evidence="11">Cardiolipin synthase</fullName>
        <ecNumber evidence="11">2.7.8.-</ecNumber>
    </recommendedName>
</protein>
<evidence type="ECO:0000256" key="1">
    <source>
        <dbReference type="ARBA" id="ARBA00003145"/>
    </source>
</evidence>
<accession>A0A0P0Z0X3</accession>
<dbReference type="Pfam" id="PF13091">
    <property type="entry name" value="PLDc_2"/>
    <property type="match status" value="2"/>
</dbReference>
<keyword evidence="6" id="KW-0808">Transferase</keyword>
<comment type="function">
    <text evidence="1">Could be a virulence factor.</text>
</comment>
<evidence type="ECO:0000256" key="6">
    <source>
        <dbReference type="ARBA" id="ARBA00022679"/>
    </source>
</evidence>
<sequence>MDFSFLAGLGTVYLAAEWLVRLVMLAVAPLRRTPDAARSWLLLLFFLPIPGLILFLAIGTPRFPPWRAARFAAFAPVSDRLVDQLHPIRANAMDRREAELASLAERVGAYPPVGGNRIEWLADYDAVVNRLVADIDGARQSVHILVYIFADDAAGQKIIAALTAAARRGVQTRVLIDALGSRRWMKGTLAKLRAGGVDAREALPLRFIRGHTRSDMRNHRKLYIVDGRIGYGGSQNIVAKDFRPGVVNRELVIRMEGPAVAQMASIFQSDWYLETLDLLPDPDIVEPIEGGVVAQLLPSGADYPIEGFETLLVSQISAARSRVIITTPYLIPDAALMNALRTAVLRGVEVHLIVSLIADQLLVALAQRSYYAELLRIGVEIHRYRTYLLHAKHVTIDGRVAIVGSSNVDIRSFQLNAEVSVLLFDRVEVAKLEAIQDGTMAASERVDPKEWASRPAHRKLVENWARLISPLL</sequence>
<evidence type="ECO:0000256" key="4">
    <source>
        <dbReference type="ARBA" id="ARBA00022475"/>
    </source>
</evidence>
<keyword evidence="5" id="KW-0964">Secreted</keyword>
<evidence type="ECO:0000256" key="11">
    <source>
        <dbReference type="NCBIfam" id="TIGR04265"/>
    </source>
</evidence>
<evidence type="ECO:0000256" key="10">
    <source>
        <dbReference type="ARBA" id="ARBA00023136"/>
    </source>
</evidence>
<dbReference type="SMART" id="SM00155">
    <property type="entry name" value="PLDc"/>
    <property type="match status" value="2"/>
</dbReference>
<feature type="domain" description="PLD phosphodiesterase" evidence="13">
    <location>
        <begin position="214"/>
        <end position="241"/>
    </location>
</feature>
<evidence type="ECO:0000256" key="5">
    <source>
        <dbReference type="ARBA" id="ARBA00022525"/>
    </source>
</evidence>
<dbReference type="InterPro" id="IPR025202">
    <property type="entry name" value="PLD-like_dom"/>
</dbReference>
<dbReference type="PANTHER" id="PTHR21248:SF22">
    <property type="entry name" value="PHOSPHOLIPASE D"/>
    <property type="match status" value="1"/>
</dbReference>
<dbReference type="EC" id="2.7.8.-" evidence="11"/>
<dbReference type="GO" id="GO:0008808">
    <property type="term" value="F:cardiolipin synthase activity"/>
    <property type="evidence" value="ECO:0007669"/>
    <property type="project" value="UniProtKB-UniRule"/>
</dbReference>
<feature type="transmembrane region" description="Helical" evidence="12">
    <location>
        <begin position="40"/>
        <end position="58"/>
    </location>
</feature>
<dbReference type="InterPro" id="IPR001736">
    <property type="entry name" value="PLipase_D/transphosphatidylase"/>
</dbReference>
<dbReference type="Gene3D" id="3.30.870.10">
    <property type="entry name" value="Endonuclease Chain A"/>
    <property type="match status" value="2"/>
</dbReference>
<proteinExistence type="predicted"/>
<dbReference type="GO" id="GO:0005886">
    <property type="term" value="C:plasma membrane"/>
    <property type="evidence" value="ECO:0007669"/>
    <property type="project" value="UniProtKB-SubCell"/>
</dbReference>
<keyword evidence="8" id="KW-0677">Repeat</keyword>
<dbReference type="PROSITE" id="PS50035">
    <property type="entry name" value="PLD"/>
    <property type="match status" value="2"/>
</dbReference>
<feature type="domain" description="PLD phosphodiesterase" evidence="13">
    <location>
        <begin position="385"/>
        <end position="412"/>
    </location>
</feature>
<dbReference type="RefSeq" id="WP_062226648.1">
    <property type="nucleotide sequence ID" value="NZ_BBWR01000003.1"/>
</dbReference>
<evidence type="ECO:0000313" key="14">
    <source>
        <dbReference type="EMBL" id="BAT27598.1"/>
    </source>
</evidence>
<dbReference type="CDD" id="cd09158">
    <property type="entry name" value="PLDc_EcCLS_like_2"/>
    <property type="match status" value="1"/>
</dbReference>
<evidence type="ECO:0000256" key="3">
    <source>
        <dbReference type="ARBA" id="ARBA00004613"/>
    </source>
</evidence>
<dbReference type="EMBL" id="LC066375">
    <property type="protein sequence ID" value="BAT27598.1"/>
    <property type="molecule type" value="Genomic_DNA"/>
</dbReference>
<evidence type="ECO:0000256" key="2">
    <source>
        <dbReference type="ARBA" id="ARBA00004236"/>
    </source>
</evidence>
<dbReference type="GO" id="GO:0032049">
    <property type="term" value="P:cardiolipin biosynthetic process"/>
    <property type="evidence" value="ECO:0007669"/>
    <property type="project" value="UniProtKB-UniRule"/>
</dbReference>
<evidence type="ECO:0000256" key="7">
    <source>
        <dbReference type="ARBA" id="ARBA00022692"/>
    </source>
</evidence>
<dbReference type="NCBIfam" id="TIGR04265">
    <property type="entry name" value="bac_cardiolipin"/>
    <property type="match status" value="1"/>
</dbReference>
<keyword evidence="9 12" id="KW-1133">Transmembrane helix</keyword>
<dbReference type="SUPFAM" id="SSF56024">
    <property type="entry name" value="Phospholipase D/nuclease"/>
    <property type="match status" value="2"/>
</dbReference>